<dbReference type="Gene3D" id="3.40.630.30">
    <property type="match status" value="1"/>
</dbReference>
<dbReference type="InterPro" id="IPR000182">
    <property type="entry name" value="GNAT_dom"/>
</dbReference>
<evidence type="ECO:0000313" key="3">
    <source>
        <dbReference type="Proteomes" id="UP000177913"/>
    </source>
</evidence>
<evidence type="ECO:0000313" key="2">
    <source>
        <dbReference type="EMBL" id="OGK25900.1"/>
    </source>
</evidence>
<accession>A0A1F7H3A3</accession>
<dbReference type="GO" id="GO:0016747">
    <property type="term" value="F:acyltransferase activity, transferring groups other than amino-acyl groups"/>
    <property type="evidence" value="ECO:0007669"/>
    <property type="project" value="InterPro"/>
</dbReference>
<sequence>MSRLEYALAPKDIKELSIGNVVEIGPYGFTASVFDFGPIKYVAITAFNGGQSIGICDFRYTDNVKNATLDSPIIVKRPDLIVSGIDLRVAAGVDGVYVDKRYRKQGVGSVLIKMGIDTARELGAHRFIINQPNVDRFSWFKKLGGKEVLGAFIFNLN</sequence>
<dbReference type="AlphaFoldDB" id="A0A1F7H3A3"/>
<dbReference type="EMBL" id="MFZO01000001">
    <property type="protein sequence ID" value="OGK25900.1"/>
    <property type="molecule type" value="Genomic_DNA"/>
</dbReference>
<reference evidence="2 3" key="1">
    <citation type="journal article" date="2016" name="Nat. Commun.">
        <title>Thousands of microbial genomes shed light on interconnected biogeochemical processes in an aquifer system.</title>
        <authorList>
            <person name="Anantharaman K."/>
            <person name="Brown C.T."/>
            <person name="Hug L.A."/>
            <person name="Sharon I."/>
            <person name="Castelle C.J."/>
            <person name="Probst A.J."/>
            <person name="Thomas B.C."/>
            <person name="Singh A."/>
            <person name="Wilkins M.J."/>
            <person name="Karaoz U."/>
            <person name="Brodie E.L."/>
            <person name="Williams K.H."/>
            <person name="Hubbard S.S."/>
            <person name="Banfield J.F."/>
        </authorList>
    </citation>
    <scope>NUCLEOTIDE SEQUENCE [LARGE SCALE GENOMIC DNA]</scope>
</reference>
<gene>
    <name evidence="2" type="ORF">A3C25_04175</name>
</gene>
<dbReference type="SUPFAM" id="SSF55729">
    <property type="entry name" value="Acyl-CoA N-acyltransferases (Nat)"/>
    <property type="match status" value="1"/>
</dbReference>
<dbReference type="CDD" id="cd04301">
    <property type="entry name" value="NAT_SF"/>
    <property type="match status" value="1"/>
</dbReference>
<proteinExistence type="predicted"/>
<evidence type="ECO:0000259" key="1">
    <source>
        <dbReference type="PROSITE" id="PS51186"/>
    </source>
</evidence>
<dbReference type="InterPro" id="IPR016181">
    <property type="entry name" value="Acyl_CoA_acyltransferase"/>
</dbReference>
<dbReference type="PROSITE" id="PS51186">
    <property type="entry name" value="GNAT"/>
    <property type="match status" value="1"/>
</dbReference>
<comment type="caution">
    <text evidence="2">The sequence shown here is derived from an EMBL/GenBank/DDBJ whole genome shotgun (WGS) entry which is preliminary data.</text>
</comment>
<name>A0A1F7H3A3_9BACT</name>
<feature type="domain" description="N-acetyltransferase" evidence="1">
    <location>
        <begin position="22"/>
        <end position="157"/>
    </location>
</feature>
<organism evidence="2 3">
    <name type="scientific">Candidatus Roizmanbacteria bacterium RIFCSPHIGHO2_02_FULL_38_11</name>
    <dbReference type="NCBI Taxonomy" id="1802039"/>
    <lineage>
        <taxon>Bacteria</taxon>
        <taxon>Candidatus Roizmaniibacteriota</taxon>
    </lineage>
</organism>
<protein>
    <recommendedName>
        <fullName evidence="1">N-acetyltransferase domain-containing protein</fullName>
    </recommendedName>
</protein>
<dbReference type="Pfam" id="PF00583">
    <property type="entry name" value="Acetyltransf_1"/>
    <property type="match status" value="1"/>
</dbReference>
<dbReference type="Proteomes" id="UP000177913">
    <property type="component" value="Unassembled WGS sequence"/>
</dbReference>